<dbReference type="Pfam" id="PF12833">
    <property type="entry name" value="HTH_18"/>
    <property type="match status" value="1"/>
</dbReference>
<dbReference type="InterPro" id="IPR003313">
    <property type="entry name" value="AraC-bd"/>
</dbReference>
<dbReference type="InterPro" id="IPR011051">
    <property type="entry name" value="RmlC_Cupin_sf"/>
</dbReference>
<dbReference type="InterPro" id="IPR018060">
    <property type="entry name" value="HTH_AraC"/>
</dbReference>
<dbReference type="PROSITE" id="PS00041">
    <property type="entry name" value="HTH_ARAC_FAMILY_1"/>
    <property type="match status" value="1"/>
</dbReference>
<dbReference type="SMART" id="SM00342">
    <property type="entry name" value="HTH_ARAC"/>
    <property type="match status" value="1"/>
</dbReference>
<feature type="domain" description="HTH araC/xylS-type" evidence="5">
    <location>
        <begin position="207"/>
        <end position="305"/>
    </location>
</feature>
<dbReference type="SUPFAM" id="SSF51182">
    <property type="entry name" value="RmlC-like cupins"/>
    <property type="match status" value="1"/>
</dbReference>
<evidence type="ECO:0000259" key="5">
    <source>
        <dbReference type="PROSITE" id="PS01124"/>
    </source>
</evidence>
<keyword evidence="2" id="KW-0238">DNA-binding</keyword>
<dbReference type="InterPro" id="IPR014710">
    <property type="entry name" value="RmlC-like_jellyroll"/>
</dbReference>
<organism evidence="6 7">
    <name type="scientific">Burkholderia plantarii</name>
    <dbReference type="NCBI Taxonomy" id="41899"/>
    <lineage>
        <taxon>Bacteria</taxon>
        <taxon>Pseudomonadati</taxon>
        <taxon>Pseudomonadota</taxon>
        <taxon>Betaproteobacteria</taxon>
        <taxon>Burkholderiales</taxon>
        <taxon>Burkholderiaceae</taxon>
        <taxon>Burkholderia</taxon>
    </lineage>
</organism>
<dbReference type="InterPro" id="IPR009057">
    <property type="entry name" value="Homeodomain-like_sf"/>
</dbReference>
<dbReference type="PANTHER" id="PTHR46796">
    <property type="entry name" value="HTH-TYPE TRANSCRIPTIONAL ACTIVATOR RHAS-RELATED"/>
    <property type="match status" value="1"/>
</dbReference>
<evidence type="ECO:0000256" key="3">
    <source>
        <dbReference type="ARBA" id="ARBA00023163"/>
    </source>
</evidence>
<feature type="compositionally biased region" description="Low complexity" evidence="4">
    <location>
        <begin position="312"/>
        <end position="341"/>
    </location>
</feature>
<dbReference type="InterPro" id="IPR018062">
    <property type="entry name" value="HTH_AraC-typ_CS"/>
</dbReference>
<evidence type="ECO:0000256" key="4">
    <source>
        <dbReference type="SAM" id="MobiDB-lite"/>
    </source>
</evidence>
<sequence length="361" mass="39239">MPARPASVIRSGHCRCGFGHMKAAYEHVDFGAGCSVRIYHRRLPRIPFEWHHHPEYELTLTMNSRGRRYIGDSVASYGADDLVLVPPNLPHTWASNRSIEVGAPQVAIVIWFDGAWIHRLADVCPEHNGLRDLLRRAACGLRFEDGAGTRMRERLDALLADAPRERLTAVLEVLHALATTPAEPLATPSAFGAATGTLGGHEPERLARVLALIDTQYARPLQLAALAKAAGLSERTLTRQFARHLGESVGRYVTRVRLGHACRLLADTTLPVSVIAERSGFPSAAHFNRQFKAARGTTPVAWRRQFAQARNAGAAQPAARDAALAASSAPSSITSPAASPALTERSPSLRDRRPAKAARPR</sequence>
<dbReference type="Proteomes" id="UP000031838">
    <property type="component" value="Chromosome 2"/>
</dbReference>
<dbReference type="Pfam" id="PF02311">
    <property type="entry name" value="AraC_binding"/>
    <property type="match status" value="1"/>
</dbReference>
<protein>
    <submittedName>
        <fullName evidence="6">Transcriptional regulator, AraC family</fullName>
    </submittedName>
</protein>
<dbReference type="HOGENOM" id="CLU_000445_88_3_4"/>
<accession>A0A0B6RTR2</accession>
<feature type="region of interest" description="Disordered" evidence="4">
    <location>
        <begin position="312"/>
        <end position="361"/>
    </location>
</feature>
<keyword evidence="7" id="KW-1185">Reference proteome</keyword>
<evidence type="ECO:0000256" key="2">
    <source>
        <dbReference type="ARBA" id="ARBA00023125"/>
    </source>
</evidence>
<dbReference type="InterPro" id="IPR050204">
    <property type="entry name" value="AraC_XylS_family_regulators"/>
</dbReference>
<reference evidence="7" key="1">
    <citation type="submission" date="2011-03" db="EMBL/GenBank/DDBJ databases">
        <authorList>
            <person name="Voget S."/>
            <person name="Streit W.R."/>
            <person name="Jaeger K.E."/>
            <person name="Daniel R."/>
        </authorList>
    </citation>
    <scope>NUCLEOTIDE SEQUENCE [LARGE SCALE GENOMIC DNA]</scope>
    <source>
        <strain evidence="7">PG1</strain>
    </source>
</reference>
<dbReference type="AlphaFoldDB" id="A0A0B6RTR2"/>
<dbReference type="SUPFAM" id="SSF46689">
    <property type="entry name" value="Homeodomain-like"/>
    <property type="match status" value="2"/>
</dbReference>
<evidence type="ECO:0000256" key="1">
    <source>
        <dbReference type="ARBA" id="ARBA00023015"/>
    </source>
</evidence>
<dbReference type="PROSITE" id="PS01124">
    <property type="entry name" value="HTH_ARAC_FAMILY_2"/>
    <property type="match status" value="1"/>
</dbReference>
<dbReference type="Gene3D" id="2.60.120.10">
    <property type="entry name" value="Jelly Rolls"/>
    <property type="match status" value="1"/>
</dbReference>
<dbReference type="Gene3D" id="1.10.10.60">
    <property type="entry name" value="Homeodomain-like"/>
    <property type="match status" value="1"/>
</dbReference>
<dbReference type="GO" id="GO:0003700">
    <property type="term" value="F:DNA-binding transcription factor activity"/>
    <property type="evidence" value="ECO:0007669"/>
    <property type="project" value="InterPro"/>
</dbReference>
<keyword evidence="1" id="KW-0805">Transcription regulation</keyword>
<evidence type="ECO:0000313" key="7">
    <source>
        <dbReference type="Proteomes" id="UP000031838"/>
    </source>
</evidence>
<dbReference type="KEGG" id="bgp:BGL_2c06480"/>
<proteinExistence type="predicted"/>
<dbReference type="CDD" id="cd06976">
    <property type="entry name" value="cupin_MtlR-like_N"/>
    <property type="match status" value="1"/>
</dbReference>
<keyword evidence="3" id="KW-0804">Transcription</keyword>
<evidence type="ECO:0000313" key="6">
    <source>
        <dbReference type="EMBL" id="AJK48732.1"/>
    </source>
</evidence>
<dbReference type="GO" id="GO:0043565">
    <property type="term" value="F:sequence-specific DNA binding"/>
    <property type="evidence" value="ECO:0007669"/>
    <property type="project" value="InterPro"/>
</dbReference>
<name>A0A0B6RTR2_BURPL</name>
<gene>
    <name evidence="6" type="ORF">BGL_2c06480</name>
</gene>
<dbReference type="EMBL" id="CP002581">
    <property type="protein sequence ID" value="AJK48732.1"/>
    <property type="molecule type" value="Genomic_DNA"/>
</dbReference>
<reference evidence="6 7" key="2">
    <citation type="journal article" date="2016" name="Appl. Microbiol. Biotechnol.">
        <title>Mutations improving production and secretion of extracellular lipase by Burkholderia glumae PG1.</title>
        <authorList>
            <person name="Knapp A."/>
            <person name="Voget S."/>
            <person name="Gao R."/>
            <person name="Zaburannyi N."/>
            <person name="Krysciak D."/>
            <person name="Breuer M."/>
            <person name="Hauer B."/>
            <person name="Streit W.R."/>
            <person name="Muller R."/>
            <person name="Daniel R."/>
            <person name="Jaeger K.E."/>
        </authorList>
    </citation>
    <scope>NUCLEOTIDE SEQUENCE [LARGE SCALE GENOMIC DNA]</scope>
    <source>
        <strain evidence="6 7">PG1</strain>
    </source>
</reference>